<dbReference type="RefSeq" id="WP_166394978.1">
    <property type="nucleotide sequence ID" value="NZ_CP045121.1"/>
</dbReference>
<dbReference type="Pfam" id="PF03109">
    <property type="entry name" value="ABC1"/>
    <property type="match status" value="1"/>
</dbReference>
<dbReference type="InterPro" id="IPR011009">
    <property type="entry name" value="Kinase-like_dom_sf"/>
</dbReference>
<proteinExistence type="predicted"/>
<accession>A0A6G8PSY3</accession>
<dbReference type="PANTHER" id="PTHR43173">
    <property type="entry name" value="ABC1 FAMILY PROTEIN"/>
    <property type="match status" value="1"/>
</dbReference>
<dbReference type="EMBL" id="CP045121">
    <property type="protein sequence ID" value="QIN77307.1"/>
    <property type="molecule type" value="Genomic_DNA"/>
</dbReference>
<evidence type="ECO:0000313" key="2">
    <source>
        <dbReference type="EMBL" id="QIN77307.1"/>
    </source>
</evidence>
<dbReference type="SUPFAM" id="SSF56112">
    <property type="entry name" value="Protein kinase-like (PK-like)"/>
    <property type="match status" value="1"/>
</dbReference>
<protein>
    <recommendedName>
        <fullName evidence="1">ABC1 atypical kinase-like domain-containing protein</fullName>
    </recommendedName>
</protein>
<gene>
    <name evidence="2" type="ORF">GBA65_00915</name>
</gene>
<evidence type="ECO:0000259" key="1">
    <source>
        <dbReference type="Pfam" id="PF03109"/>
    </source>
</evidence>
<reference evidence="2 3" key="1">
    <citation type="submission" date="2019-10" db="EMBL/GenBank/DDBJ databases">
        <title>Rubrobacter sp nov SCSIO 52915 isolated from a deep-sea sediment in the South China Sea.</title>
        <authorList>
            <person name="Chen R.W."/>
        </authorList>
    </citation>
    <scope>NUCLEOTIDE SEQUENCE [LARGE SCALE GENOMIC DNA]</scope>
    <source>
        <strain evidence="2 3">SCSIO 52915</strain>
    </source>
</reference>
<evidence type="ECO:0000313" key="3">
    <source>
        <dbReference type="Proteomes" id="UP000502706"/>
    </source>
</evidence>
<sequence length="445" mass="47520">MDGGRAHGRGAARAGLRPVVPGLSGYAGLSRTLVIGAVAADLYLGYSALRRRDGSGVAEDRELQHRRGAARVLDAASELGGTLIKAAQFASSRPDLLPAPYIEKLSTLQDRVPPRPWPVIRRALEHELGRDPKEVFSSIEPRPIAAASIAQVHRAFLRGGRPVALKVQYPGISELVEADLGALETVFSGLNALEPDVQLQPIVDYLRWTLPMELDFDREASAIRDLKKALEDRDDVVIPGVVDEVSTGRLLVMDLVEGAKITDREAMTSAGIDPGAVAELLNDVYADQLYKRFFLHADPHPGNLLVQPGPEGPRLVLLDHGLTLPLEPELVAPLARMVRAISEGDLGAMTAALKEAGLPVDEGTDLDALMGLVGVLLGGEEHLGDGEATEGVDLGRLGRSFGSGISDIPPKLLLVGRAIGLLDGITRQLDAGLDAMEIVARYTRE</sequence>
<dbReference type="InterPro" id="IPR004147">
    <property type="entry name" value="ABC1_dom"/>
</dbReference>
<organism evidence="2 3">
    <name type="scientific">Rubrobacter marinus</name>
    <dbReference type="NCBI Taxonomy" id="2653852"/>
    <lineage>
        <taxon>Bacteria</taxon>
        <taxon>Bacillati</taxon>
        <taxon>Actinomycetota</taxon>
        <taxon>Rubrobacteria</taxon>
        <taxon>Rubrobacterales</taxon>
        <taxon>Rubrobacteraceae</taxon>
        <taxon>Rubrobacter</taxon>
    </lineage>
</organism>
<dbReference type="PANTHER" id="PTHR43173:SF19">
    <property type="entry name" value="AARF DOMAIN-CONTAINING PROTEIN KINASE 1"/>
    <property type="match status" value="1"/>
</dbReference>
<dbReference type="Proteomes" id="UP000502706">
    <property type="component" value="Chromosome"/>
</dbReference>
<name>A0A6G8PSY3_9ACTN</name>
<feature type="domain" description="ABC1 atypical kinase-like" evidence="1">
    <location>
        <begin position="108"/>
        <end position="349"/>
    </location>
</feature>
<dbReference type="KEGG" id="rmar:GBA65_00915"/>
<keyword evidence="3" id="KW-1185">Reference proteome</keyword>
<dbReference type="InterPro" id="IPR051130">
    <property type="entry name" value="Mito_struct-func_regulator"/>
</dbReference>
<dbReference type="AlphaFoldDB" id="A0A6G8PSY3"/>